<protein>
    <submittedName>
        <fullName evidence="1">Uncharacterized protein</fullName>
    </submittedName>
</protein>
<comment type="caution">
    <text evidence="1">The sequence shown here is derived from an EMBL/GenBank/DDBJ whole genome shotgun (WGS) entry which is preliminary data.</text>
</comment>
<dbReference type="EMBL" id="BQNB010013534">
    <property type="protein sequence ID" value="GJT17167.1"/>
    <property type="molecule type" value="Genomic_DNA"/>
</dbReference>
<reference evidence="1" key="1">
    <citation type="journal article" date="2022" name="Int. J. Mol. Sci.">
        <title>Draft Genome of Tanacetum Coccineum: Genomic Comparison of Closely Related Tanacetum-Family Plants.</title>
        <authorList>
            <person name="Yamashiro T."/>
            <person name="Shiraishi A."/>
            <person name="Nakayama K."/>
            <person name="Satake H."/>
        </authorList>
    </citation>
    <scope>NUCLEOTIDE SEQUENCE</scope>
</reference>
<evidence type="ECO:0000313" key="2">
    <source>
        <dbReference type="Proteomes" id="UP001151760"/>
    </source>
</evidence>
<evidence type="ECO:0000313" key="1">
    <source>
        <dbReference type="EMBL" id="GJT17167.1"/>
    </source>
</evidence>
<sequence length="132" mass="14614">MHDLYNNFIIVEKDVKKSVGASTGTQNMAFMSTPSTSSTNDINIANSACKVSTVSPNINTASSSVSTANISNNDVYAFMVENQNVSNILQQDLEQIHEDDLEPYRLIVATLSAEYESKEILSEDRKEDFHQC</sequence>
<proteinExistence type="predicted"/>
<dbReference type="Proteomes" id="UP001151760">
    <property type="component" value="Unassembled WGS sequence"/>
</dbReference>
<name>A0ABQ5BTF9_9ASTR</name>
<accession>A0ABQ5BTF9</accession>
<organism evidence="1 2">
    <name type="scientific">Tanacetum coccineum</name>
    <dbReference type="NCBI Taxonomy" id="301880"/>
    <lineage>
        <taxon>Eukaryota</taxon>
        <taxon>Viridiplantae</taxon>
        <taxon>Streptophyta</taxon>
        <taxon>Embryophyta</taxon>
        <taxon>Tracheophyta</taxon>
        <taxon>Spermatophyta</taxon>
        <taxon>Magnoliopsida</taxon>
        <taxon>eudicotyledons</taxon>
        <taxon>Gunneridae</taxon>
        <taxon>Pentapetalae</taxon>
        <taxon>asterids</taxon>
        <taxon>campanulids</taxon>
        <taxon>Asterales</taxon>
        <taxon>Asteraceae</taxon>
        <taxon>Asteroideae</taxon>
        <taxon>Anthemideae</taxon>
        <taxon>Anthemidinae</taxon>
        <taxon>Tanacetum</taxon>
    </lineage>
</organism>
<reference evidence="1" key="2">
    <citation type="submission" date="2022-01" db="EMBL/GenBank/DDBJ databases">
        <authorList>
            <person name="Yamashiro T."/>
            <person name="Shiraishi A."/>
            <person name="Satake H."/>
            <person name="Nakayama K."/>
        </authorList>
    </citation>
    <scope>NUCLEOTIDE SEQUENCE</scope>
</reference>
<keyword evidence="2" id="KW-1185">Reference proteome</keyword>
<gene>
    <name evidence="1" type="ORF">Tco_0875873</name>
</gene>